<feature type="transmembrane region" description="Helical" evidence="2">
    <location>
        <begin position="92"/>
        <end position="110"/>
    </location>
</feature>
<gene>
    <name evidence="4" type="ORF">E1163_10495</name>
</gene>
<keyword evidence="2" id="KW-1133">Transmembrane helix</keyword>
<evidence type="ECO:0000256" key="1">
    <source>
        <dbReference type="SAM" id="MobiDB-lite"/>
    </source>
</evidence>
<evidence type="ECO:0000256" key="2">
    <source>
        <dbReference type="SAM" id="Phobius"/>
    </source>
</evidence>
<feature type="signal peptide" evidence="3">
    <location>
        <begin position="1"/>
        <end position="26"/>
    </location>
</feature>
<evidence type="ECO:0000256" key="3">
    <source>
        <dbReference type="SAM" id="SignalP"/>
    </source>
</evidence>
<feature type="transmembrane region" description="Helical" evidence="2">
    <location>
        <begin position="130"/>
        <end position="148"/>
    </location>
</feature>
<feature type="region of interest" description="Disordered" evidence="1">
    <location>
        <begin position="153"/>
        <end position="184"/>
    </location>
</feature>
<reference evidence="4 5" key="1">
    <citation type="submission" date="2019-02" db="EMBL/GenBank/DDBJ databases">
        <authorList>
            <person name="Goldberg S.R."/>
            <person name="Haltli B.A."/>
            <person name="Correa H."/>
            <person name="Russell K.G."/>
        </authorList>
    </citation>
    <scope>NUCLEOTIDE SEQUENCE [LARGE SCALE GENOMIC DNA]</scope>
    <source>
        <strain evidence="4 5">JCM 16186</strain>
    </source>
</reference>
<feature type="compositionally biased region" description="Polar residues" evidence="1">
    <location>
        <begin position="154"/>
        <end position="168"/>
    </location>
</feature>
<evidence type="ECO:0008006" key="6">
    <source>
        <dbReference type="Google" id="ProtNLM"/>
    </source>
</evidence>
<proteinExistence type="predicted"/>
<protein>
    <recommendedName>
        <fullName evidence="6">DUF1440 domain-containing protein</fullName>
    </recommendedName>
</protein>
<accession>A0ABW9RN81</accession>
<keyword evidence="3" id="KW-0732">Signal</keyword>
<dbReference type="Proteomes" id="UP000798808">
    <property type="component" value="Unassembled WGS sequence"/>
</dbReference>
<feature type="chain" id="PRO_5045263455" description="DUF1440 domain-containing protein" evidence="3">
    <location>
        <begin position="27"/>
        <end position="184"/>
    </location>
</feature>
<evidence type="ECO:0000313" key="4">
    <source>
        <dbReference type="EMBL" id="MTI25371.1"/>
    </source>
</evidence>
<organism evidence="4 5">
    <name type="scientific">Fulvivirga kasyanovii</name>
    <dbReference type="NCBI Taxonomy" id="396812"/>
    <lineage>
        <taxon>Bacteria</taxon>
        <taxon>Pseudomonadati</taxon>
        <taxon>Bacteroidota</taxon>
        <taxon>Cytophagia</taxon>
        <taxon>Cytophagales</taxon>
        <taxon>Fulvivirgaceae</taxon>
        <taxon>Fulvivirga</taxon>
    </lineage>
</organism>
<keyword evidence="2" id="KW-0812">Transmembrane</keyword>
<dbReference type="EMBL" id="SMLW01000509">
    <property type="protein sequence ID" value="MTI25371.1"/>
    <property type="molecule type" value="Genomic_DNA"/>
</dbReference>
<keyword evidence="2" id="KW-0472">Membrane</keyword>
<name>A0ABW9RN81_9BACT</name>
<feature type="transmembrane region" description="Helical" evidence="2">
    <location>
        <begin position="62"/>
        <end position="80"/>
    </location>
</feature>
<dbReference type="RefSeq" id="WP_155171413.1">
    <property type="nucleotide sequence ID" value="NZ_BAAAFL010000017.1"/>
</dbReference>
<comment type="caution">
    <text evidence="4">The sequence shown here is derived from an EMBL/GenBank/DDBJ whole genome shotgun (WGS) entry which is preliminary data.</text>
</comment>
<keyword evidence="5" id="KW-1185">Reference proteome</keyword>
<evidence type="ECO:0000313" key="5">
    <source>
        <dbReference type="Proteomes" id="UP000798808"/>
    </source>
</evidence>
<sequence>MIKAIKILSAAILGTSAMTAFSYAMAAKKQEKFEEPVLLNKLIRRIMPVNKLKPDNEGLPGWMLHYGVGLLFSAAFDQVWRKGKVKPDLPNALWLGGLAGLIGIGTWKSTYKVHPNPPEDIDLKSYYGQLIVAHLIFGATAAFGYRLIQKPTDHSGSTNDSRMNTKKGNTLLDEPEREGALITD</sequence>